<name>A0A3N2Q4R7_SODAK</name>
<feature type="signal peptide" evidence="1">
    <location>
        <begin position="1"/>
        <end position="22"/>
    </location>
</feature>
<sequence>MGGFFFFFVLFCFVCFVLLSQARLECFPPVLFTGYDGYGHVFFSLRGKNGPKDLGKQEVILFWNGKRPWGSFCHGRLEQEELC</sequence>
<evidence type="ECO:0000313" key="2">
    <source>
        <dbReference type="EMBL" id="ROT41773.1"/>
    </source>
</evidence>
<dbReference type="RefSeq" id="XP_028469579.1">
    <property type="nucleotide sequence ID" value="XM_028611478.1"/>
</dbReference>
<evidence type="ECO:0000256" key="1">
    <source>
        <dbReference type="SAM" id="SignalP"/>
    </source>
</evidence>
<proteinExistence type="predicted"/>
<feature type="chain" id="PRO_5017954281" evidence="1">
    <location>
        <begin position="23"/>
        <end position="83"/>
    </location>
</feature>
<gene>
    <name evidence="2" type="ORF">SODALDRAFT_331558</name>
</gene>
<dbReference type="Proteomes" id="UP000272025">
    <property type="component" value="Unassembled WGS sequence"/>
</dbReference>
<keyword evidence="3" id="KW-1185">Reference proteome</keyword>
<organism evidence="2 3">
    <name type="scientific">Sodiomyces alkalinus (strain CBS 110278 / VKM F-3762 / F11)</name>
    <name type="common">Alkaliphilic filamentous fungus</name>
    <dbReference type="NCBI Taxonomy" id="1314773"/>
    <lineage>
        <taxon>Eukaryota</taxon>
        <taxon>Fungi</taxon>
        <taxon>Dikarya</taxon>
        <taxon>Ascomycota</taxon>
        <taxon>Pezizomycotina</taxon>
        <taxon>Sordariomycetes</taxon>
        <taxon>Hypocreomycetidae</taxon>
        <taxon>Glomerellales</taxon>
        <taxon>Plectosphaerellaceae</taxon>
        <taxon>Sodiomyces</taxon>
    </lineage>
</organism>
<protein>
    <submittedName>
        <fullName evidence="2">Uncharacterized protein</fullName>
    </submittedName>
</protein>
<dbReference type="EMBL" id="ML119052">
    <property type="protein sequence ID" value="ROT41773.1"/>
    <property type="molecule type" value="Genomic_DNA"/>
</dbReference>
<accession>A0A3N2Q4R7</accession>
<evidence type="ECO:0000313" key="3">
    <source>
        <dbReference type="Proteomes" id="UP000272025"/>
    </source>
</evidence>
<keyword evidence="1" id="KW-0732">Signal</keyword>
<dbReference type="GeneID" id="39579956"/>
<reference evidence="2 3" key="1">
    <citation type="journal article" date="2018" name="Mol. Ecol.">
        <title>The obligate alkalophilic soda-lake fungus Sodiomyces alkalinus has shifted to a protein diet.</title>
        <authorList>
            <person name="Grum-Grzhimaylo A.A."/>
            <person name="Falkoski D.L."/>
            <person name="van den Heuvel J."/>
            <person name="Valero-Jimenez C.A."/>
            <person name="Min B."/>
            <person name="Choi I.G."/>
            <person name="Lipzen A."/>
            <person name="Daum C.G."/>
            <person name="Aanen D.K."/>
            <person name="Tsang A."/>
            <person name="Henrissat B."/>
            <person name="Bilanenko E.N."/>
            <person name="de Vries R.P."/>
            <person name="van Kan J.A.L."/>
            <person name="Grigoriev I.V."/>
            <person name="Debets A.J.M."/>
        </authorList>
    </citation>
    <scope>NUCLEOTIDE SEQUENCE [LARGE SCALE GENOMIC DNA]</scope>
    <source>
        <strain evidence="2 3">F11</strain>
    </source>
</reference>
<dbReference type="AlphaFoldDB" id="A0A3N2Q4R7"/>